<dbReference type="Proteomes" id="UP001308179">
    <property type="component" value="Unassembled WGS sequence"/>
</dbReference>
<evidence type="ECO:0000313" key="3">
    <source>
        <dbReference type="Proteomes" id="UP001308179"/>
    </source>
</evidence>
<feature type="region of interest" description="Disordered" evidence="1">
    <location>
        <begin position="111"/>
        <end position="193"/>
    </location>
</feature>
<feature type="compositionally biased region" description="Polar residues" evidence="1">
    <location>
        <begin position="206"/>
        <end position="217"/>
    </location>
</feature>
<feature type="region of interest" description="Disordered" evidence="1">
    <location>
        <begin position="206"/>
        <end position="289"/>
    </location>
</feature>
<name>A0ABR0L116_9PEZI</name>
<feature type="compositionally biased region" description="Polar residues" evidence="1">
    <location>
        <begin position="250"/>
        <end position="259"/>
    </location>
</feature>
<organism evidence="2 3">
    <name type="scientific">Rachicladosporium monterosium</name>
    <dbReference type="NCBI Taxonomy" id="1507873"/>
    <lineage>
        <taxon>Eukaryota</taxon>
        <taxon>Fungi</taxon>
        <taxon>Dikarya</taxon>
        <taxon>Ascomycota</taxon>
        <taxon>Pezizomycotina</taxon>
        <taxon>Dothideomycetes</taxon>
        <taxon>Dothideomycetidae</taxon>
        <taxon>Cladosporiales</taxon>
        <taxon>Cladosporiaceae</taxon>
        <taxon>Rachicladosporium</taxon>
    </lineage>
</organism>
<protein>
    <submittedName>
        <fullName evidence="2">Uncharacterized protein</fullName>
    </submittedName>
</protein>
<dbReference type="EMBL" id="JAVRRR010000516">
    <property type="protein sequence ID" value="KAK5141849.1"/>
    <property type="molecule type" value="Genomic_DNA"/>
</dbReference>
<evidence type="ECO:0000313" key="2">
    <source>
        <dbReference type="EMBL" id="KAK5141849.1"/>
    </source>
</evidence>
<feature type="compositionally biased region" description="Basic and acidic residues" evidence="1">
    <location>
        <begin position="137"/>
        <end position="151"/>
    </location>
</feature>
<gene>
    <name evidence="2" type="ORF">LTR32_005689</name>
</gene>
<comment type="caution">
    <text evidence="2">The sequence shown here is derived from an EMBL/GenBank/DDBJ whole genome shotgun (WGS) entry which is preliminary data.</text>
</comment>
<proteinExistence type="predicted"/>
<accession>A0ABR0L116</accession>
<feature type="compositionally biased region" description="Basic and acidic residues" evidence="1">
    <location>
        <begin position="222"/>
        <end position="236"/>
    </location>
</feature>
<evidence type="ECO:0000256" key="1">
    <source>
        <dbReference type="SAM" id="MobiDB-lite"/>
    </source>
</evidence>
<keyword evidence="3" id="KW-1185">Reference proteome</keyword>
<feature type="compositionally biased region" description="Basic and acidic residues" evidence="1">
    <location>
        <begin position="260"/>
        <end position="278"/>
    </location>
</feature>
<sequence>MHATSNDRTPVSPKATSQRTYIKAICEVLDQHPNGLEKERILEEVGRHCAEWFPDRQLETVRAGPHSTFSVQVKSKDPKIWEWAVEAPQASQDDAASKKGIWSRASVYPQTTARPASAYRHQLSDSPAAGPRLSTTPHDKPQSRAVADARTDSLPISDKSGTSRRNETLDGNGSMRAQNDDKEQAPLHLWRAAAQDSRLDQSIITLDESANLSQPGDVSTVGHRDEQVVKDPRESGASESITPHVDTPSHAPSTSPQTGQHEKRASPPRDFDIRERKATLSNEAESIQHRKEELLGQVAELERQAHEARKQADETERQYEYLQVEAAEADKQEASIETDIGKIDAELLE</sequence>
<reference evidence="2 3" key="1">
    <citation type="submission" date="2023-08" db="EMBL/GenBank/DDBJ databases">
        <title>Black Yeasts Isolated from many extreme environments.</title>
        <authorList>
            <person name="Coleine C."/>
            <person name="Stajich J.E."/>
            <person name="Selbmann L."/>
        </authorList>
    </citation>
    <scope>NUCLEOTIDE SEQUENCE [LARGE SCALE GENOMIC DNA]</scope>
    <source>
        <strain evidence="2 3">CCFEE 5386</strain>
    </source>
</reference>